<comment type="caution">
    <text evidence="1">The sequence shown here is derived from an EMBL/GenBank/DDBJ whole genome shotgun (WGS) entry which is preliminary data.</text>
</comment>
<gene>
    <name evidence="1" type="ordered locus">AXX17_At3g35670</name>
</gene>
<sequence>MRNGTLRESLKIFLKIHPIKVQDQEIISQHFFLIQEHNESFFVQVHVTIHFHIFYKYFYATKMKERNLEANWQRPCGVMIMLMSYRNRL</sequence>
<reference evidence="2" key="1">
    <citation type="journal article" date="2016" name="Proc. Natl. Acad. Sci. U.S.A.">
        <title>Chromosome-level assembly of Arabidopsis thaliana Ler reveals the extent of translocation and inversion polymorphisms.</title>
        <authorList>
            <person name="Zapata L."/>
            <person name="Ding J."/>
            <person name="Willing E.M."/>
            <person name="Hartwig B."/>
            <person name="Bezdan D."/>
            <person name="Jiao W.B."/>
            <person name="Patel V."/>
            <person name="Velikkakam James G."/>
            <person name="Koornneef M."/>
            <person name="Ossowski S."/>
            <person name="Schneeberger K."/>
        </authorList>
    </citation>
    <scope>NUCLEOTIDE SEQUENCE [LARGE SCALE GENOMIC DNA]</scope>
    <source>
        <strain evidence="2">cv. Landsberg erecta</strain>
    </source>
</reference>
<dbReference type="Proteomes" id="UP000078284">
    <property type="component" value="Chromosome 3"/>
</dbReference>
<proteinExistence type="predicted"/>
<name>A0A178VAV4_ARATH</name>
<organism evidence="1 2">
    <name type="scientific">Arabidopsis thaliana</name>
    <name type="common">Mouse-ear cress</name>
    <dbReference type="NCBI Taxonomy" id="3702"/>
    <lineage>
        <taxon>Eukaryota</taxon>
        <taxon>Viridiplantae</taxon>
        <taxon>Streptophyta</taxon>
        <taxon>Embryophyta</taxon>
        <taxon>Tracheophyta</taxon>
        <taxon>Spermatophyta</taxon>
        <taxon>Magnoliopsida</taxon>
        <taxon>eudicotyledons</taxon>
        <taxon>Gunneridae</taxon>
        <taxon>Pentapetalae</taxon>
        <taxon>rosids</taxon>
        <taxon>malvids</taxon>
        <taxon>Brassicales</taxon>
        <taxon>Brassicaceae</taxon>
        <taxon>Camelineae</taxon>
        <taxon>Arabidopsis</taxon>
    </lineage>
</organism>
<dbReference type="AlphaFoldDB" id="A0A178VAV4"/>
<dbReference type="EMBL" id="LUHQ01000003">
    <property type="protein sequence ID" value="OAP02798.1"/>
    <property type="molecule type" value="Genomic_DNA"/>
</dbReference>
<evidence type="ECO:0000313" key="2">
    <source>
        <dbReference type="Proteomes" id="UP000078284"/>
    </source>
</evidence>
<evidence type="ECO:0000313" key="1">
    <source>
        <dbReference type="EMBL" id="OAP02798.1"/>
    </source>
</evidence>
<protein>
    <submittedName>
        <fullName evidence="1">Uncharacterized protein</fullName>
    </submittedName>
</protein>
<accession>A0A178VAV4</accession>